<keyword evidence="1" id="KW-0472">Membrane</keyword>
<keyword evidence="1" id="KW-1133">Transmembrane helix</keyword>
<proteinExistence type="predicted"/>
<keyword evidence="1" id="KW-0812">Transmembrane</keyword>
<evidence type="ECO:0000313" key="3">
    <source>
        <dbReference type="Proteomes" id="UP000267029"/>
    </source>
</evidence>
<reference evidence="2 3" key="1">
    <citation type="submission" date="2018-10" db="EMBL/GenBank/DDBJ databases">
        <authorList>
            <consortium name="Pathogen Informatics"/>
        </authorList>
    </citation>
    <scope>NUCLEOTIDE SEQUENCE [LARGE SCALE GENOMIC DNA]</scope>
</reference>
<accession>A0A0R3U737</accession>
<sequence length="92" mass="10159">MWPERTLVRLGIYGRMEMCVCTLKMPSGCKKAEMNEISKGSENDSSTRHHNPSFLPPIVTMVVVVAAGGVTALFLQKTKPTSFMPTHLSMAF</sequence>
<reference evidence="4" key="2">
    <citation type="submission" date="2019-11" db="UniProtKB">
        <authorList>
            <consortium name="WormBaseParasite"/>
        </authorList>
    </citation>
    <scope>IDENTIFICATION</scope>
</reference>
<dbReference type="AlphaFoldDB" id="A0A0R3U737"/>
<name>A0A0R3U737_MESCO</name>
<dbReference type="Proteomes" id="UP000267029">
    <property type="component" value="Unassembled WGS sequence"/>
</dbReference>
<gene>
    <name evidence="2" type="ORF">MCOS_LOCUS2629</name>
</gene>
<feature type="transmembrane region" description="Helical" evidence="1">
    <location>
        <begin position="54"/>
        <end position="75"/>
    </location>
</feature>
<dbReference type="WBParaSite" id="MCU_009101-RA">
    <property type="protein sequence ID" value="MCU_009101-RA"/>
    <property type="gene ID" value="MCU_009101"/>
</dbReference>
<evidence type="ECO:0000313" key="4">
    <source>
        <dbReference type="WBParaSite" id="MCU_009101-RA"/>
    </source>
</evidence>
<protein>
    <submittedName>
        <fullName evidence="4">Transmembrane protein</fullName>
    </submittedName>
</protein>
<keyword evidence="3" id="KW-1185">Reference proteome</keyword>
<evidence type="ECO:0000256" key="1">
    <source>
        <dbReference type="SAM" id="Phobius"/>
    </source>
</evidence>
<dbReference type="EMBL" id="UXSR01000456">
    <property type="protein sequence ID" value="VDD76626.1"/>
    <property type="molecule type" value="Genomic_DNA"/>
</dbReference>
<organism evidence="2 3">
    <name type="scientific">Mesocestoides corti</name>
    <name type="common">Flatworm</name>
    <dbReference type="NCBI Taxonomy" id="53468"/>
    <lineage>
        <taxon>Eukaryota</taxon>
        <taxon>Metazoa</taxon>
        <taxon>Spiralia</taxon>
        <taxon>Lophotrochozoa</taxon>
        <taxon>Platyhelminthes</taxon>
        <taxon>Cestoda</taxon>
        <taxon>Eucestoda</taxon>
        <taxon>Cyclophyllidea</taxon>
        <taxon>Mesocestoididae</taxon>
        <taxon>Mesocestoides</taxon>
    </lineage>
</organism>
<evidence type="ECO:0000313" key="2">
    <source>
        <dbReference type="EMBL" id="VDD76626.1"/>
    </source>
</evidence>